<organism evidence="2 3">
    <name type="scientific">Flavobacterium jumunjinense</name>
    <dbReference type="NCBI Taxonomy" id="998845"/>
    <lineage>
        <taxon>Bacteria</taxon>
        <taxon>Pseudomonadati</taxon>
        <taxon>Bacteroidota</taxon>
        <taxon>Flavobacteriia</taxon>
        <taxon>Flavobacteriales</taxon>
        <taxon>Flavobacteriaceae</taxon>
        <taxon>Flavobacterium</taxon>
    </lineage>
</organism>
<name>A0ABV5GS85_9FLAO</name>
<dbReference type="Proteomes" id="UP001589607">
    <property type="component" value="Unassembled WGS sequence"/>
</dbReference>
<gene>
    <name evidence="2" type="ORF">ACFFVF_16545</name>
</gene>
<accession>A0ABV5GS85</accession>
<dbReference type="InterPro" id="IPR041657">
    <property type="entry name" value="HTH_17"/>
</dbReference>
<comment type="caution">
    <text evidence="2">The sequence shown here is derived from an EMBL/GenBank/DDBJ whole genome shotgun (WGS) entry which is preliminary data.</text>
</comment>
<evidence type="ECO:0000259" key="1">
    <source>
        <dbReference type="Pfam" id="PF12728"/>
    </source>
</evidence>
<evidence type="ECO:0000313" key="2">
    <source>
        <dbReference type="EMBL" id="MFB9098129.1"/>
    </source>
</evidence>
<feature type="domain" description="Helix-turn-helix" evidence="1">
    <location>
        <begin position="30"/>
        <end position="79"/>
    </location>
</feature>
<keyword evidence="3" id="KW-1185">Reference proteome</keyword>
<protein>
    <submittedName>
        <fullName evidence="2">Helix-turn-helix domain-containing protein</fullName>
    </submittedName>
</protein>
<reference evidence="2 3" key="1">
    <citation type="submission" date="2024-09" db="EMBL/GenBank/DDBJ databases">
        <authorList>
            <person name="Sun Q."/>
            <person name="Mori K."/>
        </authorList>
    </citation>
    <scope>NUCLEOTIDE SEQUENCE [LARGE SCALE GENOMIC DNA]</scope>
    <source>
        <strain evidence="2 3">CECT 7955</strain>
    </source>
</reference>
<dbReference type="EMBL" id="JBHMEY010000067">
    <property type="protein sequence ID" value="MFB9098129.1"/>
    <property type="molecule type" value="Genomic_DNA"/>
</dbReference>
<proteinExistence type="predicted"/>
<dbReference type="RefSeq" id="WP_236456213.1">
    <property type="nucleotide sequence ID" value="NZ_CBCSGE010000003.1"/>
</dbReference>
<sequence>MKKEIKDLNNKLNFIQELVISLLEEQEEEWLDSTDIKQRFHFSESKLYRLRTAKAIPFTKIGNRYYYPKTYFNRLLLQQIQEDK</sequence>
<evidence type="ECO:0000313" key="3">
    <source>
        <dbReference type="Proteomes" id="UP001589607"/>
    </source>
</evidence>
<dbReference type="Pfam" id="PF12728">
    <property type="entry name" value="HTH_17"/>
    <property type="match status" value="1"/>
</dbReference>